<dbReference type="PROSITE" id="PS51473">
    <property type="entry name" value="GNK2"/>
    <property type="match status" value="1"/>
</dbReference>
<evidence type="ECO:0000256" key="7">
    <source>
        <dbReference type="ARBA" id="ARBA00022737"/>
    </source>
</evidence>
<dbReference type="AlphaFoldDB" id="A0A6A4NPK5"/>
<evidence type="ECO:0000259" key="22">
    <source>
        <dbReference type="PROSITE" id="PS51473"/>
    </source>
</evidence>
<sequence length="639" mass="71605">MGVVCFMLFSFLCCLLVRAEEPYHCYNEMGNYTSNSTYKTNLNAVFSTLINSPNTENSYGFFNLTYGENSDKVYSIGLCRGDVKSDDCSSCFNESSVSLTKLCPNQKDARNTSQFTQAVNNLMIKLINTAASGDYRRKYATGNSNEVPLQTIQGLVQCTPDLSQYDCNSCLNDIFSYLSDFYGKVGGLVYTTTCIIRYETYSFFGPTIELPSLSSSPPPLSSSQPPPATTSSSSSKGKSNISRTIIIVVVSIVVVVIFLVIICISLYLRRRNARKFLQAEEDDDNDDIAIRESLQFNFDTIRVATSGFSSSNKLGQGGFGAVYRGKLSDGQEIAVKRLSKESGQGDIEFENEVVLVAKLQHRNLVRLLGFCIEGRERLLVYEFVPNKSLDYFIFDQIKKEELDWVRRYKIVGGIARGLLYLHEDSRLRIIHRDLKASNILLDEDMNPKISDFGMARLFVVDQTQGNTNRIVGTYGYMAPEYVLHGQFSVKSDVFSFGVLVLEIVSGQKNRGILYGEDMEDLLSFIWRNWKDGSTRNIVDPTLKNGSLDEIMRCIHIGLLCVQQSVADRPTMAFVMLMLNTNSVNLPVPSEPAFFVGSRTGNISWEYKSRTMSSIESNQSRNISAQKSVNEASITKPYPR</sequence>
<dbReference type="PROSITE" id="PS50011">
    <property type="entry name" value="PROTEIN_KINASE_DOM"/>
    <property type="match status" value="1"/>
</dbReference>
<keyword evidence="4" id="KW-0808">Transferase</keyword>
<keyword evidence="5 19" id="KW-0812">Transmembrane</keyword>
<evidence type="ECO:0000256" key="11">
    <source>
        <dbReference type="ARBA" id="ARBA00022989"/>
    </source>
</evidence>
<dbReference type="PROSITE" id="PS00108">
    <property type="entry name" value="PROTEIN_KINASE_ST"/>
    <property type="match status" value="1"/>
</dbReference>
<evidence type="ECO:0000256" key="17">
    <source>
        <dbReference type="PROSITE-ProRule" id="PRU10141"/>
    </source>
</evidence>
<dbReference type="EMBL" id="WOCE01000021">
    <property type="protein sequence ID" value="KAE9589329.1"/>
    <property type="molecule type" value="Genomic_DNA"/>
</dbReference>
<reference evidence="24" key="1">
    <citation type="journal article" date="2020" name="Nat. Commun.">
        <title>Genome sequence of the cluster root forming white lupin.</title>
        <authorList>
            <person name="Hufnagel B."/>
            <person name="Marques A."/>
            <person name="Soriano A."/>
            <person name="Marques L."/>
            <person name="Divol F."/>
            <person name="Doumas P."/>
            <person name="Sallet E."/>
            <person name="Mancinotti D."/>
            <person name="Carrere S."/>
            <person name="Marande W."/>
            <person name="Arribat S."/>
            <person name="Keller J."/>
            <person name="Huneau C."/>
            <person name="Blein T."/>
            <person name="Aime D."/>
            <person name="Laguerre M."/>
            <person name="Taylor J."/>
            <person name="Schubert V."/>
            <person name="Nelson M."/>
            <person name="Geu-Flores F."/>
            <person name="Crespi M."/>
            <person name="Gallardo-Guerrero K."/>
            <person name="Delaux P.-M."/>
            <person name="Salse J."/>
            <person name="Berges H."/>
            <person name="Guyot R."/>
            <person name="Gouzy J."/>
            <person name="Peret B."/>
        </authorList>
    </citation>
    <scope>NUCLEOTIDE SEQUENCE [LARGE SCALE GENOMIC DNA]</scope>
    <source>
        <strain evidence="24">cv. Amiga</strain>
    </source>
</reference>
<evidence type="ECO:0000256" key="15">
    <source>
        <dbReference type="ARBA" id="ARBA00047558"/>
    </source>
</evidence>
<dbReference type="CDD" id="cd14066">
    <property type="entry name" value="STKc_IRAK"/>
    <property type="match status" value="1"/>
</dbReference>
<evidence type="ECO:0000313" key="23">
    <source>
        <dbReference type="EMBL" id="KAE9589329.1"/>
    </source>
</evidence>
<keyword evidence="12 19" id="KW-0472">Membrane</keyword>
<dbReference type="PANTHER" id="PTHR27002">
    <property type="entry name" value="RECEPTOR-LIKE SERINE/THREONINE-PROTEIN KINASE SD1-8"/>
    <property type="match status" value="1"/>
</dbReference>
<evidence type="ECO:0000256" key="16">
    <source>
        <dbReference type="ARBA" id="ARBA00047951"/>
    </source>
</evidence>
<evidence type="ECO:0000313" key="24">
    <source>
        <dbReference type="Proteomes" id="UP000447434"/>
    </source>
</evidence>
<evidence type="ECO:0000256" key="12">
    <source>
        <dbReference type="ARBA" id="ARBA00023136"/>
    </source>
</evidence>
<dbReference type="SUPFAM" id="SSF56112">
    <property type="entry name" value="Protein kinase-like (PK-like)"/>
    <property type="match status" value="1"/>
</dbReference>
<evidence type="ECO:0000256" key="10">
    <source>
        <dbReference type="ARBA" id="ARBA00022840"/>
    </source>
</evidence>
<feature type="domain" description="Gnk2-homologous" evidence="22">
    <location>
        <begin position="97"/>
        <end position="203"/>
    </location>
</feature>
<evidence type="ECO:0000256" key="19">
    <source>
        <dbReference type="SAM" id="Phobius"/>
    </source>
</evidence>
<dbReference type="FunFam" id="3.30.200.20:FF:000142">
    <property type="entry name" value="Cysteine-rich receptor-like protein kinase 10"/>
    <property type="match status" value="1"/>
</dbReference>
<keyword evidence="11 19" id="KW-1133">Transmembrane helix</keyword>
<feature type="region of interest" description="Disordered" evidence="18">
    <location>
        <begin position="215"/>
        <end position="238"/>
    </location>
</feature>
<keyword evidence="24" id="KW-1185">Reference proteome</keyword>
<dbReference type="PROSITE" id="PS00107">
    <property type="entry name" value="PROTEIN_KINASE_ATP"/>
    <property type="match status" value="1"/>
</dbReference>
<dbReference type="FunFam" id="1.10.510.10:FF:000129">
    <property type="entry name" value="cysteine-rich receptor-like protein kinase 10"/>
    <property type="match status" value="1"/>
</dbReference>
<dbReference type="Proteomes" id="UP000447434">
    <property type="component" value="Chromosome 21"/>
</dbReference>
<evidence type="ECO:0000256" key="3">
    <source>
        <dbReference type="ARBA" id="ARBA00022553"/>
    </source>
</evidence>
<keyword evidence="9" id="KW-0418">Kinase</keyword>
<evidence type="ECO:0000256" key="1">
    <source>
        <dbReference type="ARBA" id="ARBA00004167"/>
    </source>
</evidence>
<feature type="region of interest" description="Disordered" evidence="18">
    <location>
        <begin position="615"/>
        <end position="639"/>
    </location>
</feature>
<keyword evidence="8 17" id="KW-0547">Nucleotide-binding</keyword>
<feature type="signal peptide" evidence="20">
    <location>
        <begin position="1"/>
        <end position="19"/>
    </location>
</feature>
<comment type="subcellular location">
    <subcellularLocation>
        <location evidence="1">Membrane</location>
        <topology evidence="1">Single-pass membrane protein</topology>
    </subcellularLocation>
</comment>
<evidence type="ECO:0008006" key="25">
    <source>
        <dbReference type="Google" id="ProtNLM"/>
    </source>
</evidence>
<dbReference type="Gene3D" id="1.10.510.10">
    <property type="entry name" value="Transferase(Phosphotransferase) domain 1"/>
    <property type="match status" value="1"/>
</dbReference>
<protein>
    <recommendedName>
        <fullName evidence="25">Protein kinase domain-containing protein</fullName>
    </recommendedName>
</protein>
<dbReference type="GO" id="GO:0004674">
    <property type="term" value="F:protein serine/threonine kinase activity"/>
    <property type="evidence" value="ECO:0007669"/>
    <property type="project" value="UniProtKB-KW"/>
</dbReference>
<accession>A0A6A4NPK5</accession>
<keyword evidence="7" id="KW-0677">Repeat</keyword>
<dbReference type="SMART" id="SM00220">
    <property type="entry name" value="S_TKc"/>
    <property type="match status" value="1"/>
</dbReference>
<dbReference type="InterPro" id="IPR038408">
    <property type="entry name" value="GNK2_sf"/>
</dbReference>
<evidence type="ECO:0000256" key="6">
    <source>
        <dbReference type="ARBA" id="ARBA00022729"/>
    </source>
</evidence>
<evidence type="ECO:0000256" key="13">
    <source>
        <dbReference type="ARBA" id="ARBA00023170"/>
    </source>
</evidence>
<dbReference type="Gene3D" id="3.30.430.20">
    <property type="entry name" value="Gnk2 domain, C-X8-C-X2-C motif"/>
    <property type="match status" value="2"/>
</dbReference>
<dbReference type="InterPro" id="IPR008271">
    <property type="entry name" value="Ser/Thr_kinase_AS"/>
</dbReference>
<evidence type="ECO:0000256" key="20">
    <source>
        <dbReference type="SAM" id="SignalP"/>
    </source>
</evidence>
<comment type="caution">
    <text evidence="23">The sequence shown here is derived from an EMBL/GenBank/DDBJ whole genome shotgun (WGS) entry which is preliminary data.</text>
</comment>
<feature type="domain" description="Protein kinase" evidence="21">
    <location>
        <begin position="308"/>
        <end position="593"/>
    </location>
</feature>
<dbReference type="GO" id="GO:0005524">
    <property type="term" value="F:ATP binding"/>
    <property type="evidence" value="ECO:0007669"/>
    <property type="project" value="UniProtKB-UniRule"/>
</dbReference>
<dbReference type="Pfam" id="PF07714">
    <property type="entry name" value="PK_Tyr_Ser-Thr"/>
    <property type="match status" value="1"/>
</dbReference>
<dbReference type="CDD" id="cd23509">
    <property type="entry name" value="Gnk2-like"/>
    <property type="match status" value="2"/>
</dbReference>
<dbReference type="InterPro" id="IPR002902">
    <property type="entry name" value="GNK2"/>
</dbReference>
<gene>
    <name evidence="23" type="ORF">Lalb_Chr21g0307881</name>
</gene>
<dbReference type="InterPro" id="IPR017441">
    <property type="entry name" value="Protein_kinase_ATP_BS"/>
</dbReference>
<keyword evidence="13" id="KW-0675">Receptor</keyword>
<evidence type="ECO:0000259" key="21">
    <source>
        <dbReference type="PROSITE" id="PS50011"/>
    </source>
</evidence>
<comment type="catalytic activity">
    <reaction evidence="16">
        <text>L-threonyl-[protein] + ATP = O-phospho-L-threonyl-[protein] + ADP + H(+)</text>
        <dbReference type="Rhea" id="RHEA:46608"/>
        <dbReference type="Rhea" id="RHEA-COMP:11060"/>
        <dbReference type="Rhea" id="RHEA-COMP:11605"/>
        <dbReference type="ChEBI" id="CHEBI:15378"/>
        <dbReference type="ChEBI" id="CHEBI:30013"/>
        <dbReference type="ChEBI" id="CHEBI:30616"/>
        <dbReference type="ChEBI" id="CHEBI:61977"/>
        <dbReference type="ChEBI" id="CHEBI:456216"/>
    </reaction>
</comment>
<name>A0A6A4NPK5_LUPAL</name>
<dbReference type="GO" id="GO:0005886">
    <property type="term" value="C:plasma membrane"/>
    <property type="evidence" value="ECO:0007669"/>
    <property type="project" value="TreeGrafter"/>
</dbReference>
<feature type="binding site" evidence="17">
    <location>
        <position position="336"/>
    </location>
    <ligand>
        <name>ATP</name>
        <dbReference type="ChEBI" id="CHEBI:30616"/>
    </ligand>
</feature>
<keyword evidence="6 20" id="KW-0732">Signal</keyword>
<feature type="compositionally biased region" description="Polar residues" evidence="18">
    <location>
        <begin position="615"/>
        <end position="632"/>
    </location>
</feature>
<feature type="transmembrane region" description="Helical" evidence="19">
    <location>
        <begin position="245"/>
        <end position="268"/>
    </location>
</feature>
<dbReference type="InterPro" id="IPR001245">
    <property type="entry name" value="Ser-Thr/Tyr_kinase_cat_dom"/>
</dbReference>
<evidence type="ECO:0000256" key="5">
    <source>
        <dbReference type="ARBA" id="ARBA00022692"/>
    </source>
</evidence>
<dbReference type="PANTHER" id="PTHR27002:SF181">
    <property type="entry name" value="RECEPTOR-LIKE SERINE_THREONINE-PROTEIN KINASE"/>
    <property type="match status" value="1"/>
</dbReference>
<evidence type="ECO:0000256" key="8">
    <source>
        <dbReference type="ARBA" id="ARBA00022741"/>
    </source>
</evidence>
<dbReference type="FunFam" id="3.30.430.20:FF:000002">
    <property type="entry name" value="Cysteine-rich receptor-like protein kinase 10"/>
    <property type="match status" value="1"/>
</dbReference>
<dbReference type="GO" id="GO:0006950">
    <property type="term" value="P:response to stress"/>
    <property type="evidence" value="ECO:0007669"/>
    <property type="project" value="UniProtKB-ARBA"/>
</dbReference>
<evidence type="ECO:0000256" key="18">
    <source>
        <dbReference type="SAM" id="MobiDB-lite"/>
    </source>
</evidence>
<proteinExistence type="predicted"/>
<feature type="chain" id="PRO_5025389492" description="Protein kinase domain-containing protein" evidence="20">
    <location>
        <begin position="20"/>
        <end position="639"/>
    </location>
</feature>
<evidence type="ECO:0000256" key="2">
    <source>
        <dbReference type="ARBA" id="ARBA00022527"/>
    </source>
</evidence>
<dbReference type="Gene3D" id="3.30.200.20">
    <property type="entry name" value="Phosphorylase Kinase, domain 1"/>
    <property type="match status" value="1"/>
</dbReference>
<keyword evidence="2" id="KW-0723">Serine/threonine-protein kinase</keyword>
<organism evidence="23 24">
    <name type="scientific">Lupinus albus</name>
    <name type="common">White lupine</name>
    <name type="synonym">Lupinus termis</name>
    <dbReference type="NCBI Taxonomy" id="3870"/>
    <lineage>
        <taxon>Eukaryota</taxon>
        <taxon>Viridiplantae</taxon>
        <taxon>Streptophyta</taxon>
        <taxon>Embryophyta</taxon>
        <taxon>Tracheophyta</taxon>
        <taxon>Spermatophyta</taxon>
        <taxon>Magnoliopsida</taxon>
        <taxon>eudicotyledons</taxon>
        <taxon>Gunneridae</taxon>
        <taxon>Pentapetalae</taxon>
        <taxon>rosids</taxon>
        <taxon>fabids</taxon>
        <taxon>Fabales</taxon>
        <taxon>Fabaceae</taxon>
        <taxon>Papilionoideae</taxon>
        <taxon>50 kb inversion clade</taxon>
        <taxon>genistoids sensu lato</taxon>
        <taxon>core genistoids</taxon>
        <taxon>Genisteae</taxon>
        <taxon>Lupinus</taxon>
    </lineage>
</organism>
<dbReference type="Pfam" id="PF01657">
    <property type="entry name" value="Stress-antifung"/>
    <property type="match status" value="2"/>
</dbReference>
<comment type="catalytic activity">
    <reaction evidence="15">
        <text>L-seryl-[protein] + ATP = O-phospho-L-seryl-[protein] + ADP + H(+)</text>
        <dbReference type="Rhea" id="RHEA:17989"/>
        <dbReference type="Rhea" id="RHEA-COMP:9863"/>
        <dbReference type="Rhea" id="RHEA-COMP:11604"/>
        <dbReference type="ChEBI" id="CHEBI:15378"/>
        <dbReference type="ChEBI" id="CHEBI:29999"/>
        <dbReference type="ChEBI" id="CHEBI:30616"/>
        <dbReference type="ChEBI" id="CHEBI:83421"/>
        <dbReference type="ChEBI" id="CHEBI:456216"/>
    </reaction>
</comment>
<dbReference type="OrthoDB" id="4062651at2759"/>
<keyword evidence="14" id="KW-0325">Glycoprotein</keyword>
<evidence type="ECO:0000256" key="9">
    <source>
        <dbReference type="ARBA" id="ARBA00022777"/>
    </source>
</evidence>
<evidence type="ECO:0000256" key="4">
    <source>
        <dbReference type="ARBA" id="ARBA00022679"/>
    </source>
</evidence>
<keyword evidence="3" id="KW-0597">Phosphoprotein</keyword>
<feature type="compositionally biased region" description="Pro residues" evidence="18">
    <location>
        <begin position="216"/>
        <end position="228"/>
    </location>
</feature>
<dbReference type="InterPro" id="IPR011009">
    <property type="entry name" value="Kinase-like_dom_sf"/>
</dbReference>
<keyword evidence="10 17" id="KW-0067">ATP-binding</keyword>
<evidence type="ECO:0000256" key="14">
    <source>
        <dbReference type="ARBA" id="ARBA00023180"/>
    </source>
</evidence>
<dbReference type="InterPro" id="IPR000719">
    <property type="entry name" value="Prot_kinase_dom"/>
</dbReference>